<dbReference type="Pfam" id="PF01882">
    <property type="entry name" value="DUF58"/>
    <property type="match status" value="1"/>
</dbReference>
<reference evidence="3 4" key="1">
    <citation type="submission" date="2016-10" db="EMBL/GenBank/DDBJ databases">
        <authorList>
            <person name="de Groot N.N."/>
        </authorList>
    </citation>
    <scope>NUCLEOTIDE SEQUENCE [LARGE SCALE GENOMIC DNA]</scope>
    <source>
        <strain evidence="3 4">DSM 13760</strain>
    </source>
</reference>
<dbReference type="STRING" id="142588.SAMN04488559_102106"/>
<keyword evidence="1" id="KW-0812">Transmembrane</keyword>
<dbReference type="Proteomes" id="UP000198948">
    <property type="component" value="Unassembled WGS sequence"/>
</dbReference>
<dbReference type="OrthoDB" id="9778037at2"/>
<name>A0A1H9QIH3_9LACT</name>
<dbReference type="PANTHER" id="PTHR34351">
    <property type="entry name" value="SLR1927 PROTEIN-RELATED"/>
    <property type="match status" value="1"/>
</dbReference>
<dbReference type="AlphaFoldDB" id="A0A1H9QIH3"/>
<evidence type="ECO:0000313" key="3">
    <source>
        <dbReference type="EMBL" id="SER60361.1"/>
    </source>
</evidence>
<evidence type="ECO:0000256" key="1">
    <source>
        <dbReference type="SAM" id="Phobius"/>
    </source>
</evidence>
<dbReference type="RefSeq" id="WP_092649910.1">
    <property type="nucleotide sequence ID" value="NZ_FOHA01000002.1"/>
</dbReference>
<keyword evidence="1" id="KW-0472">Membrane</keyword>
<keyword evidence="4" id="KW-1185">Reference proteome</keyword>
<gene>
    <name evidence="3" type="ORF">SAMN04488559_102106</name>
</gene>
<proteinExistence type="predicted"/>
<feature type="domain" description="DUF58" evidence="2">
    <location>
        <begin position="202"/>
        <end position="238"/>
    </location>
</feature>
<keyword evidence="1" id="KW-1133">Transmembrane helix</keyword>
<feature type="transmembrane region" description="Helical" evidence="1">
    <location>
        <begin position="12"/>
        <end position="29"/>
    </location>
</feature>
<dbReference type="EMBL" id="FOHA01000002">
    <property type="protein sequence ID" value="SER60361.1"/>
    <property type="molecule type" value="Genomic_DNA"/>
</dbReference>
<dbReference type="PANTHER" id="PTHR34351:SF2">
    <property type="entry name" value="DUF58 DOMAIN-CONTAINING PROTEIN"/>
    <property type="match status" value="1"/>
</dbReference>
<evidence type="ECO:0000313" key="4">
    <source>
        <dbReference type="Proteomes" id="UP000198948"/>
    </source>
</evidence>
<evidence type="ECO:0000259" key="2">
    <source>
        <dbReference type="Pfam" id="PF01882"/>
    </source>
</evidence>
<dbReference type="InterPro" id="IPR002881">
    <property type="entry name" value="DUF58"/>
</dbReference>
<accession>A0A1H9QIH3</accession>
<sequence>MLFTKVMLHLKNLLFIFFYLLSWFYALAFNQPEGWFLVCFLSMLLFISLVFIFPSLKPWEIQLMQADEERFMEGQPFDLTFLLTKDEANYWCYPFLKVGIDFEGTDEGYEEMIYPVLKKTEAIYFQQVVLKRGCYQHNALLIEAGDPFGLIVKHKKLQLTQAILVYPAYLATIKEEIIKKMIVLKPALFQRNDLSDFQLKNIRPYQLGDPIQQIDWKISAKQQDLYTKEYEQEKNESSYAVIFYGLSHGSYEGLLSACYSVYDQLQAKQKVALYLLGQFDSQETISYEVAGFAKIKPSKHVEQLIPSLKEGSFKQQHLLIFTPSFTQALKEFVTQYSGKEAIFIILPEQPTFDVSDLNCSIITLDLANNLQNNT</sequence>
<organism evidence="3 4">
    <name type="scientific">Isobaculum melis</name>
    <dbReference type="NCBI Taxonomy" id="142588"/>
    <lineage>
        <taxon>Bacteria</taxon>
        <taxon>Bacillati</taxon>
        <taxon>Bacillota</taxon>
        <taxon>Bacilli</taxon>
        <taxon>Lactobacillales</taxon>
        <taxon>Carnobacteriaceae</taxon>
        <taxon>Isobaculum</taxon>
    </lineage>
</organism>
<feature type="transmembrane region" description="Helical" evidence="1">
    <location>
        <begin position="35"/>
        <end position="56"/>
    </location>
</feature>
<protein>
    <submittedName>
        <fullName evidence="3">Uncharacterized conserved protein, DUF58 family, contains vWF domain</fullName>
    </submittedName>
</protein>